<evidence type="ECO:0000313" key="2">
    <source>
        <dbReference type="Proteomes" id="UP000271162"/>
    </source>
</evidence>
<dbReference type="EMBL" id="UYSL01024711">
    <property type="protein sequence ID" value="VDL83750.1"/>
    <property type="molecule type" value="Genomic_DNA"/>
</dbReference>
<reference evidence="1 2" key="2">
    <citation type="submission" date="2018-11" db="EMBL/GenBank/DDBJ databases">
        <authorList>
            <consortium name="Pathogen Informatics"/>
        </authorList>
    </citation>
    <scope>NUCLEOTIDE SEQUENCE [LARGE SCALE GENOMIC DNA]</scope>
</reference>
<evidence type="ECO:0000313" key="1">
    <source>
        <dbReference type="EMBL" id="VDL83750.1"/>
    </source>
</evidence>
<organism evidence="3">
    <name type="scientific">Nippostrongylus brasiliensis</name>
    <name type="common">Rat hookworm</name>
    <dbReference type="NCBI Taxonomy" id="27835"/>
    <lineage>
        <taxon>Eukaryota</taxon>
        <taxon>Metazoa</taxon>
        <taxon>Ecdysozoa</taxon>
        <taxon>Nematoda</taxon>
        <taxon>Chromadorea</taxon>
        <taxon>Rhabditida</taxon>
        <taxon>Rhabditina</taxon>
        <taxon>Rhabditomorpha</taxon>
        <taxon>Strongyloidea</taxon>
        <taxon>Heligmosomidae</taxon>
        <taxon>Nippostrongylus</taxon>
    </lineage>
</organism>
<protein>
    <submittedName>
        <fullName evidence="3">Importin-11</fullName>
    </submittedName>
</protein>
<dbReference type="Proteomes" id="UP000271162">
    <property type="component" value="Unassembled WGS sequence"/>
</dbReference>
<proteinExistence type="predicted"/>
<keyword evidence="2" id="KW-1185">Reference proteome</keyword>
<evidence type="ECO:0000313" key="3">
    <source>
        <dbReference type="WBParaSite" id="NBR_0002001301-mRNA-1"/>
    </source>
</evidence>
<dbReference type="WBParaSite" id="NBR_0002001301-mRNA-1">
    <property type="protein sequence ID" value="NBR_0002001301-mRNA-1"/>
    <property type="gene ID" value="NBR_0002001301"/>
</dbReference>
<sequence>MPPDLDKVVAGVMLSMQSILEQSEEVDEDTEQRNRVLKAGQFLEDFMCDIFLQHFRRLEEFLSLFWDLRDSPD</sequence>
<gene>
    <name evidence="1" type="ORF">NBR_LOCUS20014</name>
</gene>
<reference evidence="3" key="1">
    <citation type="submission" date="2017-02" db="UniProtKB">
        <authorList>
            <consortium name="WormBaseParasite"/>
        </authorList>
    </citation>
    <scope>IDENTIFICATION</scope>
</reference>
<dbReference type="AlphaFoldDB" id="A0A0N4YRZ1"/>
<name>A0A0N4YRZ1_NIPBR</name>
<accession>A0A0N4YRZ1</accession>